<dbReference type="KEGG" id="mmag:MMAD_09320"/>
<accession>A0A7I7XCN3</accession>
<feature type="chain" id="PRO_5039246025" description="Lipoprotein" evidence="1">
    <location>
        <begin position="22"/>
        <end position="138"/>
    </location>
</feature>
<keyword evidence="1" id="KW-0732">Signal</keyword>
<keyword evidence="3" id="KW-1185">Reference proteome</keyword>
<evidence type="ECO:0008006" key="4">
    <source>
        <dbReference type="Google" id="ProtNLM"/>
    </source>
</evidence>
<dbReference type="PROSITE" id="PS51257">
    <property type="entry name" value="PROKAR_LIPOPROTEIN"/>
    <property type="match status" value="1"/>
</dbReference>
<evidence type="ECO:0000313" key="2">
    <source>
        <dbReference type="EMBL" id="BBZ26637.1"/>
    </source>
</evidence>
<sequence length="138" mass="14535">MWPLRLVVIAGVVVMSCVACSSWDTETQAHAPVTAAEDPAVLLGSMTARQVVDALPRAGIATVHPVDDTDSQCPSAGCLQSVSTDAFRVMSFPSTGRAEAYAADHQGRSVETLAVTFPANVPAADRDRDWNAIVALVR</sequence>
<evidence type="ECO:0000313" key="3">
    <source>
        <dbReference type="Proteomes" id="UP000466517"/>
    </source>
</evidence>
<protein>
    <recommendedName>
        <fullName evidence="4">Lipoprotein</fullName>
    </recommendedName>
</protein>
<feature type="signal peptide" evidence="1">
    <location>
        <begin position="1"/>
        <end position="21"/>
    </location>
</feature>
<reference evidence="2 3" key="1">
    <citation type="journal article" date="2019" name="Emerg. Microbes Infect.">
        <title>Comprehensive subspecies identification of 175 nontuberculous mycobacteria species based on 7547 genomic profiles.</title>
        <authorList>
            <person name="Matsumoto Y."/>
            <person name="Kinjo T."/>
            <person name="Motooka D."/>
            <person name="Nabeya D."/>
            <person name="Jung N."/>
            <person name="Uechi K."/>
            <person name="Horii T."/>
            <person name="Iida T."/>
            <person name="Fujita J."/>
            <person name="Nakamura S."/>
        </authorList>
    </citation>
    <scope>NUCLEOTIDE SEQUENCE [LARGE SCALE GENOMIC DNA]</scope>
    <source>
        <strain evidence="2 3">JCM 13574</strain>
    </source>
</reference>
<gene>
    <name evidence="2" type="ORF">MMAD_09320</name>
</gene>
<dbReference type="AlphaFoldDB" id="A0A7I7XCN3"/>
<dbReference type="RefSeq" id="WP_163733178.1">
    <property type="nucleotide sequence ID" value="NZ_AP022610.1"/>
</dbReference>
<name>A0A7I7XCN3_9MYCO</name>
<dbReference type="EMBL" id="AP022610">
    <property type="protein sequence ID" value="BBZ26637.1"/>
    <property type="molecule type" value="Genomic_DNA"/>
</dbReference>
<organism evidence="2 3">
    <name type="scientific">Mycolicibacterium madagascariense</name>
    <dbReference type="NCBI Taxonomy" id="212765"/>
    <lineage>
        <taxon>Bacteria</taxon>
        <taxon>Bacillati</taxon>
        <taxon>Actinomycetota</taxon>
        <taxon>Actinomycetes</taxon>
        <taxon>Mycobacteriales</taxon>
        <taxon>Mycobacteriaceae</taxon>
        <taxon>Mycolicibacterium</taxon>
    </lineage>
</organism>
<dbReference type="Proteomes" id="UP000466517">
    <property type="component" value="Chromosome"/>
</dbReference>
<proteinExistence type="predicted"/>
<evidence type="ECO:0000256" key="1">
    <source>
        <dbReference type="SAM" id="SignalP"/>
    </source>
</evidence>